<dbReference type="NCBIfam" id="TIGR00621">
    <property type="entry name" value="ssb"/>
    <property type="match status" value="1"/>
</dbReference>
<dbReference type="InterPro" id="IPR011344">
    <property type="entry name" value="ssDNA-bd"/>
</dbReference>
<dbReference type="InterPro" id="IPR012340">
    <property type="entry name" value="NA-bd_OB-fold"/>
</dbReference>
<reference evidence="3" key="1">
    <citation type="submission" date="2019-08" db="EMBL/GenBank/DDBJ databases">
        <authorList>
            <person name="Kucharzyk K."/>
            <person name="Murdoch R.W."/>
            <person name="Higgins S."/>
            <person name="Loffler F."/>
        </authorList>
    </citation>
    <scope>NUCLEOTIDE SEQUENCE</scope>
</reference>
<feature type="compositionally biased region" description="Acidic residues" evidence="2">
    <location>
        <begin position="126"/>
        <end position="135"/>
    </location>
</feature>
<protein>
    <submittedName>
        <fullName evidence="3">Plasmid-derived single-stranded DNA-binding protein</fullName>
    </submittedName>
</protein>
<dbReference type="PIRSF" id="PIRSF002070">
    <property type="entry name" value="SSB"/>
    <property type="match status" value="1"/>
</dbReference>
<dbReference type="GO" id="GO:0009295">
    <property type="term" value="C:nucleoid"/>
    <property type="evidence" value="ECO:0007669"/>
    <property type="project" value="TreeGrafter"/>
</dbReference>
<dbReference type="Gene3D" id="2.40.50.140">
    <property type="entry name" value="Nucleic acid-binding proteins"/>
    <property type="match status" value="1"/>
</dbReference>
<proteinExistence type="inferred from homology"/>
<dbReference type="PROSITE" id="PS50935">
    <property type="entry name" value="SSB"/>
    <property type="match status" value="1"/>
</dbReference>
<comment type="caution">
    <text evidence="3">The sequence shown here is derived from an EMBL/GenBank/DDBJ whole genome shotgun (WGS) entry which is preliminary data.</text>
</comment>
<evidence type="ECO:0000256" key="2">
    <source>
        <dbReference type="SAM" id="MobiDB-lite"/>
    </source>
</evidence>
<dbReference type="PANTHER" id="PTHR10302:SF27">
    <property type="entry name" value="SINGLE-STRANDED DNA-BINDING PROTEIN"/>
    <property type="match status" value="1"/>
</dbReference>
<organism evidence="3">
    <name type="scientific">bioreactor metagenome</name>
    <dbReference type="NCBI Taxonomy" id="1076179"/>
    <lineage>
        <taxon>unclassified sequences</taxon>
        <taxon>metagenomes</taxon>
        <taxon>ecological metagenomes</taxon>
    </lineage>
</organism>
<keyword evidence="1 3" id="KW-0238">DNA-binding</keyword>
<dbReference type="EMBL" id="VSSQ01000298">
    <property type="protein sequence ID" value="MPL90223.1"/>
    <property type="molecule type" value="Genomic_DNA"/>
</dbReference>
<feature type="region of interest" description="Disordered" evidence="2">
    <location>
        <begin position="104"/>
        <end position="135"/>
    </location>
</feature>
<dbReference type="GO" id="GO:0003697">
    <property type="term" value="F:single-stranded DNA binding"/>
    <property type="evidence" value="ECO:0007669"/>
    <property type="project" value="InterPro"/>
</dbReference>
<evidence type="ECO:0000313" key="3">
    <source>
        <dbReference type="EMBL" id="MPL90223.1"/>
    </source>
</evidence>
<dbReference type="HAMAP" id="MF_00984">
    <property type="entry name" value="SSB"/>
    <property type="match status" value="1"/>
</dbReference>
<dbReference type="PANTHER" id="PTHR10302">
    <property type="entry name" value="SINGLE-STRANDED DNA-BINDING PROTEIN"/>
    <property type="match status" value="1"/>
</dbReference>
<dbReference type="InterPro" id="IPR000424">
    <property type="entry name" value="Primosome_PriB/ssb"/>
</dbReference>
<sequence length="135" mass="14770">MNKVILYGRVGQGPKVRTFDTGNKVANFSLATNEGYYDKSKNWVDKTEWHNIVAGGRLAERVESKVVKGAELLVEGKIATRSYDKDGQTIYITEIIALSIKIVGGGKQGSSQPSSPFGQDQVESNFPEDDGDLPF</sequence>
<name>A0A644VHY3_9ZZZZ</name>
<dbReference type="GO" id="GO:0006260">
    <property type="term" value="P:DNA replication"/>
    <property type="evidence" value="ECO:0007669"/>
    <property type="project" value="InterPro"/>
</dbReference>
<dbReference type="SUPFAM" id="SSF50249">
    <property type="entry name" value="Nucleic acid-binding proteins"/>
    <property type="match status" value="1"/>
</dbReference>
<dbReference type="CDD" id="cd04496">
    <property type="entry name" value="SSB_OBF"/>
    <property type="match status" value="1"/>
</dbReference>
<gene>
    <name evidence="3" type="primary">ssb_15</name>
    <name evidence="3" type="ORF">SDC9_36270</name>
</gene>
<dbReference type="Pfam" id="PF00436">
    <property type="entry name" value="SSB"/>
    <property type="match status" value="1"/>
</dbReference>
<evidence type="ECO:0000256" key="1">
    <source>
        <dbReference type="ARBA" id="ARBA00023125"/>
    </source>
</evidence>
<dbReference type="AlphaFoldDB" id="A0A644VHY3"/>
<accession>A0A644VHY3</accession>
<feature type="compositionally biased region" description="Low complexity" evidence="2">
    <location>
        <begin position="109"/>
        <end position="121"/>
    </location>
</feature>